<dbReference type="CDD" id="cd04301">
    <property type="entry name" value="NAT_SF"/>
    <property type="match status" value="1"/>
</dbReference>
<dbReference type="GO" id="GO:0016747">
    <property type="term" value="F:acyltransferase activity, transferring groups other than amino-acyl groups"/>
    <property type="evidence" value="ECO:0007669"/>
    <property type="project" value="InterPro"/>
</dbReference>
<dbReference type="EMBL" id="FNQF01000007">
    <property type="protein sequence ID" value="SEA57475.1"/>
    <property type="molecule type" value="Genomic_DNA"/>
</dbReference>
<proteinExistence type="predicted"/>
<dbReference type="GO" id="GO:0005840">
    <property type="term" value="C:ribosome"/>
    <property type="evidence" value="ECO:0007669"/>
    <property type="project" value="UniProtKB-KW"/>
</dbReference>
<sequence length="157" mass="18084">MFKTDINIREAKLSDLDLLRKFEQEVIMYERPFAPNLKNDPIQYYDLEKLIHDKDSYLLVATLNDDIIGTGYSVIETSEPFKKPGKYAYLGFMFVKPQHRGKGVNGKIIDALIDINKANGITEVQLDVYAENQSALKAYKKKGFTEDLLKMRLNTEQ</sequence>
<keyword evidence="4" id="KW-0689">Ribosomal protein</keyword>
<dbReference type="InterPro" id="IPR016181">
    <property type="entry name" value="Acyl_CoA_acyltransferase"/>
</dbReference>
<organism evidence="4 5">
    <name type="scientific">Psychroflexus halocasei</name>
    <dbReference type="NCBI Taxonomy" id="908615"/>
    <lineage>
        <taxon>Bacteria</taxon>
        <taxon>Pseudomonadati</taxon>
        <taxon>Bacteroidota</taxon>
        <taxon>Flavobacteriia</taxon>
        <taxon>Flavobacteriales</taxon>
        <taxon>Flavobacteriaceae</taxon>
        <taxon>Psychroflexus</taxon>
    </lineage>
</organism>
<name>A0A1H4CAL3_9FLAO</name>
<dbReference type="PROSITE" id="PS51186">
    <property type="entry name" value="GNAT"/>
    <property type="match status" value="1"/>
</dbReference>
<keyword evidence="2" id="KW-0012">Acyltransferase</keyword>
<protein>
    <submittedName>
        <fullName evidence="4">Ribosomal protein S18 acetylase RimI</fullName>
    </submittedName>
</protein>
<dbReference type="Proteomes" id="UP000198820">
    <property type="component" value="Unassembled WGS sequence"/>
</dbReference>
<dbReference type="Gene3D" id="3.40.630.30">
    <property type="match status" value="1"/>
</dbReference>
<dbReference type="Pfam" id="PF00583">
    <property type="entry name" value="Acetyltransf_1"/>
    <property type="match status" value="1"/>
</dbReference>
<dbReference type="PANTHER" id="PTHR43072:SF23">
    <property type="entry name" value="UPF0039 PROTEIN C11D3.02C"/>
    <property type="match status" value="1"/>
</dbReference>
<dbReference type="InterPro" id="IPR000182">
    <property type="entry name" value="GNAT_dom"/>
</dbReference>
<dbReference type="AlphaFoldDB" id="A0A1H4CAL3"/>
<accession>A0A1H4CAL3</accession>
<reference evidence="4 5" key="1">
    <citation type="submission" date="2016-10" db="EMBL/GenBank/DDBJ databases">
        <authorList>
            <person name="de Groot N.N."/>
        </authorList>
    </citation>
    <scope>NUCLEOTIDE SEQUENCE [LARGE SCALE GENOMIC DNA]</scope>
    <source>
        <strain evidence="4 5">DSM 23581</strain>
    </source>
</reference>
<dbReference type="RefSeq" id="WP_093244483.1">
    <property type="nucleotide sequence ID" value="NZ_FNQF01000007.1"/>
</dbReference>
<keyword evidence="4" id="KW-0687">Ribonucleoprotein</keyword>
<evidence type="ECO:0000256" key="2">
    <source>
        <dbReference type="ARBA" id="ARBA00023315"/>
    </source>
</evidence>
<dbReference type="STRING" id="908615.SAMN05421540_107123"/>
<keyword evidence="5" id="KW-1185">Reference proteome</keyword>
<feature type="domain" description="N-acetyltransferase" evidence="3">
    <location>
        <begin position="6"/>
        <end position="157"/>
    </location>
</feature>
<evidence type="ECO:0000313" key="5">
    <source>
        <dbReference type="Proteomes" id="UP000198820"/>
    </source>
</evidence>
<gene>
    <name evidence="4" type="ORF">SAMN05421540_107123</name>
</gene>
<evidence type="ECO:0000313" key="4">
    <source>
        <dbReference type="EMBL" id="SEA57475.1"/>
    </source>
</evidence>
<keyword evidence="1" id="KW-0808">Transferase</keyword>
<evidence type="ECO:0000256" key="1">
    <source>
        <dbReference type="ARBA" id="ARBA00022679"/>
    </source>
</evidence>
<dbReference type="PANTHER" id="PTHR43072">
    <property type="entry name" value="N-ACETYLTRANSFERASE"/>
    <property type="match status" value="1"/>
</dbReference>
<evidence type="ECO:0000259" key="3">
    <source>
        <dbReference type="PROSITE" id="PS51186"/>
    </source>
</evidence>
<dbReference type="SUPFAM" id="SSF55729">
    <property type="entry name" value="Acyl-CoA N-acyltransferases (Nat)"/>
    <property type="match status" value="1"/>
</dbReference>